<accession>A0A3M8K6L2</accession>
<dbReference type="OrthoDB" id="3388207at2"/>
<feature type="region of interest" description="Disordered" evidence="6">
    <location>
        <begin position="180"/>
        <end position="234"/>
    </location>
</feature>
<keyword evidence="3" id="KW-0238">DNA-binding</keyword>
<dbReference type="RefSeq" id="WP_123048451.1">
    <property type="nucleotide sequence ID" value="NZ_PTJO01000005.1"/>
</dbReference>
<keyword evidence="8" id="KW-1185">Reference proteome</keyword>
<proteinExistence type="inferred from homology"/>
<dbReference type="EMBL" id="PTJO01000005">
    <property type="protein sequence ID" value="RNE48519.1"/>
    <property type="molecule type" value="Genomic_DNA"/>
</dbReference>
<evidence type="ECO:0000256" key="4">
    <source>
        <dbReference type="ARBA" id="ARBA00023159"/>
    </source>
</evidence>
<dbReference type="Proteomes" id="UP000266975">
    <property type="component" value="Unassembled WGS sequence"/>
</dbReference>
<dbReference type="GO" id="GO:0003677">
    <property type="term" value="F:DNA binding"/>
    <property type="evidence" value="ECO:0007669"/>
    <property type="project" value="UniProtKB-KW"/>
</dbReference>
<dbReference type="AlphaFoldDB" id="A0A3M8K6L2"/>
<dbReference type="PANTHER" id="PTHR30346:SF0">
    <property type="entry name" value="HCA OPERON TRANSCRIPTIONAL ACTIVATOR HCAR"/>
    <property type="match status" value="1"/>
</dbReference>
<evidence type="ECO:0000256" key="6">
    <source>
        <dbReference type="SAM" id="MobiDB-lite"/>
    </source>
</evidence>
<dbReference type="GO" id="GO:0032993">
    <property type="term" value="C:protein-DNA complex"/>
    <property type="evidence" value="ECO:0007669"/>
    <property type="project" value="TreeGrafter"/>
</dbReference>
<comment type="similarity">
    <text evidence="1">Belongs to the LysR transcriptional regulatory family.</text>
</comment>
<evidence type="ECO:0000256" key="1">
    <source>
        <dbReference type="ARBA" id="ARBA00009437"/>
    </source>
</evidence>
<gene>
    <name evidence="7" type="ORF">C5L39_08460</name>
</gene>
<evidence type="ECO:0000256" key="5">
    <source>
        <dbReference type="ARBA" id="ARBA00023163"/>
    </source>
</evidence>
<dbReference type="Gene3D" id="3.40.190.10">
    <property type="entry name" value="Periplasmic binding protein-like II"/>
    <property type="match status" value="4"/>
</dbReference>
<dbReference type="PANTHER" id="PTHR30346">
    <property type="entry name" value="TRANSCRIPTIONAL DUAL REGULATOR HCAR-RELATED"/>
    <property type="match status" value="1"/>
</dbReference>
<evidence type="ECO:0000313" key="7">
    <source>
        <dbReference type="EMBL" id="RNE48519.1"/>
    </source>
</evidence>
<name>A0A3M8K6L2_9CORY</name>
<sequence>MLSFSFATGTEPGKWFARFQERTRHGKLLAENSDDPLSALIDDRCSLALVRLPDERVDERFHVVELYEESLGVALPKDHELTLLETLGEDDIAEEIINYRMPAGEFVDVEAVRAGLQVVAANVGVLIAPRPLIKVLSRKQIAHRDFRADNAGRTQIALVWHQEDDSAAIQDFVGIAKGRTANSSRQVAPKRSAREKALAKQQRRAEKAAEHGAKPGSKKGSGGKRGSQPRRRSR</sequence>
<keyword evidence="2" id="KW-0805">Transcription regulation</keyword>
<dbReference type="CDD" id="cd05466">
    <property type="entry name" value="PBP2_LTTR_substrate"/>
    <property type="match status" value="1"/>
</dbReference>
<evidence type="ECO:0000256" key="3">
    <source>
        <dbReference type="ARBA" id="ARBA00023125"/>
    </source>
</evidence>
<reference evidence="7 8" key="1">
    <citation type="submission" date="2018-02" db="EMBL/GenBank/DDBJ databases">
        <title>Corynebacterium alimpuense sp. nov., a marine obligate actinomycete isolated from sediments of Valparaiso bay, Chile.</title>
        <authorList>
            <person name="Claverias F."/>
            <person name="Gonzales-Siles L."/>
            <person name="Salva-Serra F."/>
            <person name="Inganaes E."/>
            <person name="Molin K."/>
            <person name="Cumsille A."/>
            <person name="Undabarrena A."/>
            <person name="Couve E."/>
            <person name="Moore E.R.B."/>
            <person name="Gomila M."/>
            <person name="Camara B."/>
        </authorList>
    </citation>
    <scope>NUCLEOTIDE SEQUENCE [LARGE SCALE GENOMIC DNA]</scope>
    <source>
        <strain evidence="7 8">CCUG 69366</strain>
    </source>
</reference>
<keyword evidence="5" id="KW-0804">Transcription</keyword>
<evidence type="ECO:0000256" key="2">
    <source>
        <dbReference type="ARBA" id="ARBA00023015"/>
    </source>
</evidence>
<keyword evidence="4" id="KW-0010">Activator</keyword>
<dbReference type="SUPFAM" id="SSF53850">
    <property type="entry name" value="Periplasmic binding protein-like II"/>
    <property type="match status" value="1"/>
</dbReference>
<comment type="caution">
    <text evidence="7">The sequence shown here is derived from an EMBL/GenBank/DDBJ whole genome shotgun (WGS) entry which is preliminary data.</text>
</comment>
<feature type="compositionally biased region" description="Basic and acidic residues" evidence="6">
    <location>
        <begin position="192"/>
        <end position="213"/>
    </location>
</feature>
<dbReference type="GO" id="GO:0003700">
    <property type="term" value="F:DNA-binding transcription factor activity"/>
    <property type="evidence" value="ECO:0007669"/>
    <property type="project" value="TreeGrafter"/>
</dbReference>
<organism evidence="7 8">
    <name type="scientific">Corynebacterium alimapuense</name>
    <dbReference type="NCBI Taxonomy" id="1576874"/>
    <lineage>
        <taxon>Bacteria</taxon>
        <taxon>Bacillati</taxon>
        <taxon>Actinomycetota</taxon>
        <taxon>Actinomycetes</taxon>
        <taxon>Mycobacteriales</taxon>
        <taxon>Corynebacteriaceae</taxon>
        <taxon>Corynebacterium</taxon>
    </lineage>
</organism>
<evidence type="ECO:0000313" key="8">
    <source>
        <dbReference type="Proteomes" id="UP000266975"/>
    </source>
</evidence>
<protein>
    <submittedName>
        <fullName evidence="7">LysR family transcriptional regulator</fullName>
    </submittedName>
</protein>